<evidence type="ECO:0000313" key="2">
    <source>
        <dbReference type="Proteomes" id="UP000887013"/>
    </source>
</evidence>
<sequence length="95" mass="11059">MKTDYHGFHRVQTSIEVKTKLFQLSQIPPVSRAVRSLRIAGPQIANTYHQRFTCPCFYRKRILRYGSKGAFGIFSLRITIRFHLAFKSLSSRDPL</sequence>
<reference evidence="1" key="1">
    <citation type="submission" date="2020-08" db="EMBL/GenBank/DDBJ databases">
        <title>Multicomponent nature underlies the extraordinary mechanical properties of spider dragline silk.</title>
        <authorList>
            <person name="Kono N."/>
            <person name="Nakamura H."/>
            <person name="Mori M."/>
            <person name="Yoshida Y."/>
            <person name="Ohtoshi R."/>
            <person name="Malay A.D."/>
            <person name="Moran D.A.P."/>
            <person name="Tomita M."/>
            <person name="Numata K."/>
            <person name="Arakawa K."/>
        </authorList>
    </citation>
    <scope>NUCLEOTIDE SEQUENCE</scope>
</reference>
<dbReference type="EMBL" id="BMAW01051769">
    <property type="protein sequence ID" value="GFS82159.1"/>
    <property type="molecule type" value="Genomic_DNA"/>
</dbReference>
<gene>
    <name evidence="1" type="ORF">NPIL_112541</name>
</gene>
<proteinExistence type="predicted"/>
<organism evidence="1 2">
    <name type="scientific">Nephila pilipes</name>
    <name type="common">Giant wood spider</name>
    <name type="synonym">Nephila maculata</name>
    <dbReference type="NCBI Taxonomy" id="299642"/>
    <lineage>
        <taxon>Eukaryota</taxon>
        <taxon>Metazoa</taxon>
        <taxon>Ecdysozoa</taxon>
        <taxon>Arthropoda</taxon>
        <taxon>Chelicerata</taxon>
        <taxon>Arachnida</taxon>
        <taxon>Araneae</taxon>
        <taxon>Araneomorphae</taxon>
        <taxon>Entelegynae</taxon>
        <taxon>Araneoidea</taxon>
        <taxon>Nephilidae</taxon>
        <taxon>Nephila</taxon>
    </lineage>
</organism>
<evidence type="ECO:0000313" key="1">
    <source>
        <dbReference type="EMBL" id="GFS82159.1"/>
    </source>
</evidence>
<dbReference type="Proteomes" id="UP000887013">
    <property type="component" value="Unassembled WGS sequence"/>
</dbReference>
<dbReference type="AlphaFoldDB" id="A0A8X6MX39"/>
<accession>A0A8X6MX39</accession>
<protein>
    <submittedName>
        <fullName evidence="1">Uncharacterized protein</fullName>
    </submittedName>
</protein>
<name>A0A8X6MX39_NEPPI</name>
<comment type="caution">
    <text evidence="1">The sequence shown here is derived from an EMBL/GenBank/DDBJ whole genome shotgun (WGS) entry which is preliminary data.</text>
</comment>
<keyword evidence="2" id="KW-1185">Reference proteome</keyword>